<dbReference type="STRING" id="1121391.SAMN02745206_01468"/>
<keyword evidence="3" id="KW-0288">FMN</keyword>
<name>A0A1M4ZHS7_9BACT</name>
<dbReference type="SUPFAM" id="SSF50475">
    <property type="entry name" value="FMN-binding split barrel"/>
    <property type="match status" value="1"/>
</dbReference>
<dbReference type="Gene3D" id="2.30.110.10">
    <property type="entry name" value="Electron Transport, Fmn-binding Protein, Chain A"/>
    <property type="match status" value="1"/>
</dbReference>
<dbReference type="OrthoDB" id="9794638at2"/>
<dbReference type="PANTHER" id="PTHR33798:SF5">
    <property type="entry name" value="FLAVIN REDUCTASE LIKE DOMAIN-CONTAINING PROTEIN"/>
    <property type="match status" value="1"/>
</dbReference>
<dbReference type="SMART" id="SM00903">
    <property type="entry name" value="Flavin_Reduct"/>
    <property type="match status" value="1"/>
</dbReference>
<comment type="cofactor">
    <cofactor evidence="1">
        <name>FMN</name>
        <dbReference type="ChEBI" id="CHEBI:58210"/>
    </cofactor>
</comment>
<evidence type="ECO:0000256" key="3">
    <source>
        <dbReference type="ARBA" id="ARBA00022643"/>
    </source>
</evidence>
<dbReference type="PANTHER" id="PTHR33798">
    <property type="entry name" value="FLAVOPROTEIN OXYGENASE"/>
    <property type="match status" value="1"/>
</dbReference>
<evidence type="ECO:0000256" key="2">
    <source>
        <dbReference type="ARBA" id="ARBA00022630"/>
    </source>
</evidence>
<organism evidence="6 7">
    <name type="scientific">Desulfacinum infernum DSM 9756</name>
    <dbReference type="NCBI Taxonomy" id="1121391"/>
    <lineage>
        <taxon>Bacteria</taxon>
        <taxon>Pseudomonadati</taxon>
        <taxon>Thermodesulfobacteriota</taxon>
        <taxon>Syntrophobacteria</taxon>
        <taxon>Syntrophobacterales</taxon>
        <taxon>Syntrophobacteraceae</taxon>
        <taxon>Desulfacinum</taxon>
    </lineage>
</organism>
<dbReference type="RefSeq" id="WP_073038343.1">
    <property type="nucleotide sequence ID" value="NZ_FQVB01000012.1"/>
</dbReference>
<evidence type="ECO:0000256" key="4">
    <source>
        <dbReference type="ARBA" id="ARBA00038054"/>
    </source>
</evidence>
<protein>
    <submittedName>
        <fullName evidence="6">NADH-FMN oxidoreductase RutF, flavin reductase (DIM6/NTAB) family</fullName>
    </submittedName>
</protein>
<comment type="similarity">
    <text evidence="4">Belongs to the flavoredoxin family.</text>
</comment>
<gene>
    <name evidence="6" type="ORF">SAMN02745206_01468</name>
</gene>
<dbReference type="AlphaFoldDB" id="A0A1M4ZHS7"/>
<evidence type="ECO:0000313" key="7">
    <source>
        <dbReference type="Proteomes" id="UP000184076"/>
    </source>
</evidence>
<dbReference type="EMBL" id="FQVB01000012">
    <property type="protein sequence ID" value="SHF17594.1"/>
    <property type="molecule type" value="Genomic_DNA"/>
</dbReference>
<evidence type="ECO:0000256" key="1">
    <source>
        <dbReference type="ARBA" id="ARBA00001917"/>
    </source>
</evidence>
<evidence type="ECO:0000259" key="5">
    <source>
        <dbReference type="SMART" id="SM00903"/>
    </source>
</evidence>
<reference evidence="7" key="1">
    <citation type="submission" date="2016-11" db="EMBL/GenBank/DDBJ databases">
        <authorList>
            <person name="Varghese N."/>
            <person name="Submissions S."/>
        </authorList>
    </citation>
    <scope>NUCLEOTIDE SEQUENCE [LARGE SCALE GENOMIC DNA]</scope>
    <source>
        <strain evidence="7">DSM 9756</strain>
    </source>
</reference>
<feature type="domain" description="Flavin reductase like" evidence="5">
    <location>
        <begin position="12"/>
        <end position="164"/>
    </location>
</feature>
<sequence length="202" mass="22222">MILKPFMREGIMPLPVALISTLSRDGVRNIAPYSCIMPILRPLDLICLVSAARRDTLVNIRETKEFVVNMVGVGFSDKIVPTARYAPPEVDEFQVAGLEEKRSETIRAPGIAGSYAWMECALFKEYAEPGFVLIVGKVLRLEVADEVLNATGELDVAKARPLMMTGSRNGMHFCTLTDIGEFHPFGAMFPNGKDPLAGKYAE</sequence>
<dbReference type="GO" id="GO:0016646">
    <property type="term" value="F:oxidoreductase activity, acting on the CH-NH group of donors, NAD or NADP as acceptor"/>
    <property type="evidence" value="ECO:0007669"/>
    <property type="project" value="UniProtKB-ARBA"/>
</dbReference>
<keyword evidence="7" id="KW-1185">Reference proteome</keyword>
<dbReference type="Proteomes" id="UP000184076">
    <property type="component" value="Unassembled WGS sequence"/>
</dbReference>
<dbReference type="InterPro" id="IPR012349">
    <property type="entry name" value="Split_barrel_FMN-bd"/>
</dbReference>
<dbReference type="Pfam" id="PF01613">
    <property type="entry name" value="Flavin_Reduct"/>
    <property type="match status" value="1"/>
</dbReference>
<dbReference type="InterPro" id="IPR002563">
    <property type="entry name" value="Flavin_Rdtase-like_dom"/>
</dbReference>
<keyword evidence="2" id="KW-0285">Flavoprotein</keyword>
<accession>A0A1M4ZHS7</accession>
<evidence type="ECO:0000313" key="6">
    <source>
        <dbReference type="EMBL" id="SHF17594.1"/>
    </source>
</evidence>
<proteinExistence type="inferred from homology"/>
<dbReference type="GO" id="GO:0010181">
    <property type="term" value="F:FMN binding"/>
    <property type="evidence" value="ECO:0007669"/>
    <property type="project" value="InterPro"/>
</dbReference>